<feature type="transmembrane region" description="Helical" evidence="1">
    <location>
        <begin position="47"/>
        <end position="72"/>
    </location>
</feature>
<evidence type="ECO:0000313" key="3">
    <source>
        <dbReference type="EMBL" id="OUI79583.1"/>
    </source>
</evidence>
<dbReference type="EMBL" id="JOMO01000072">
    <property type="protein sequence ID" value="OUI79583.1"/>
    <property type="molecule type" value="Genomic_DNA"/>
</dbReference>
<feature type="transmembrane region" description="Helical" evidence="1">
    <location>
        <begin position="140"/>
        <end position="160"/>
    </location>
</feature>
<organism evidence="3 4">
    <name type="scientific">Acetobacter orientalis</name>
    <dbReference type="NCBI Taxonomy" id="146474"/>
    <lineage>
        <taxon>Bacteria</taxon>
        <taxon>Pseudomonadati</taxon>
        <taxon>Pseudomonadota</taxon>
        <taxon>Alphaproteobacteria</taxon>
        <taxon>Acetobacterales</taxon>
        <taxon>Acetobacteraceae</taxon>
        <taxon>Acetobacter</taxon>
    </lineage>
</organism>
<dbReference type="AlphaFoldDB" id="A0A251ZY52"/>
<protein>
    <recommendedName>
        <fullName evidence="2">Acyltransferase 3 domain-containing protein</fullName>
    </recommendedName>
</protein>
<evidence type="ECO:0000259" key="2">
    <source>
        <dbReference type="Pfam" id="PF01757"/>
    </source>
</evidence>
<comment type="caution">
    <text evidence="3">The sequence shown here is derived from an EMBL/GenBank/DDBJ whole genome shotgun (WGS) entry which is preliminary data.</text>
</comment>
<dbReference type="GO" id="GO:0016747">
    <property type="term" value="F:acyltransferase activity, transferring groups other than amino-acyl groups"/>
    <property type="evidence" value="ECO:0007669"/>
    <property type="project" value="InterPro"/>
</dbReference>
<dbReference type="InterPro" id="IPR002656">
    <property type="entry name" value="Acyl_transf_3_dom"/>
</dbReference>
<feature type="transmembrane region" description="Helical" evidence="1">
    <location>
        <begin position="249"/>
        <end position="266"/>
    </location>
</feature>
<evidence type="ECO:0000256" key="1">
    <source>
        <dbReference type="SAM" id="Phobius"/>
    </source>
</evidence>
<dbReference type="GO" id="GO:0016020">
    <property type="term" value="C:membrane"/>
    <property type="evidence" value="ECO:0007669"/>
    <property type="project" value="TreeGrafter"/>
</dbReference>
<dbReference type="PANTHER" id="PTHR23028">
    <property type="entry name" value="ACETYLTRANSFERASE"/>
    <property type="match status" value="1"/>
</dbReference>
<gene>
    <name evidence="3" type="ORF">HK12_13685</name>
</gene>
<dbReference type="GO" id="GO:0000271">
    <property type="term" value="P:polysaccharide biosynthetic process"/>
    <property type="evidence" value="ECO:0007669"/>
    <property type="project" value="TreeGrafter"/>
</dbReference>
<dbReference type="PANTHER" id="PTHR23028:SF131">
    <property type="entry name" value="BLR2367 PROTEIN"/>
    <property type="match status" value="1"/>
</dbReference>
<reference evidence="3 4" key="1">
    <citation type="submission" date="2014-06" db="EMBL/GenBank/DDBJ databases">
        <authorList>
            <person name="Ju J."/>
            <person name="Zhang J."/>
        </authorList>
    </citation>
    <scope>NUCLEOTIDE SEQUENCE [LARGE SCALE GENOMIC DNA]</scope>
    <source>
        <strain evidence="3">DmW_045</strain>
    </source>
</reference>
<evidence type="ECO:0000313" key="4">
    <source>
        <dbReference type="Proteomes" id="UP000194639"/>
    </source>
</evidence>
<feature type="transmembrane region" description="Helical" evidence="1">
    <location>
        <begin position="167"/>
        <end position="187"/>
    </location>
</feature>
<keyword evidence="1" id="KW-0472">Membrane</keyword>
<dbReference type="Pfam" id="PF01757">
    <property type="entry name" value="Acyl_transf_3"/>
    <property type="match status" value="1"/>
</dbReference>
<feature type="transmembrane region" description="Helical" evidence="1">
    <location>
        <begin position="311"/>
        <end position="336"/>
    </location>
</feature>
<name>A0A251ZY52_9PROT</name>
<dbReference type="Proteomes" id="UP000194639">
    <property type="component" value="Unassembled WGS sequence"/>
</dbReference>
<keyword evidence="1" id="KW-0812">Transmembrane</keyword>
<feature type="transmembrane region" description="Helical" evidence="1">
    <location>
        <begin position="93"/>
        <end position="112"/>
    </location>
</feature>
<proteinExistence type="predicted"/>
<feature type="domain" description="Acyltransferase 3" evidence="2">
    <location>
        <begin position="7"/>
        <end position="329"/>
    </location>
</feature>
<feature type="transmembrane region" description="Helical" evidence="1">
    <location>
        <begin position="287"/>
        <end position="305"/>
    </location>
</feature>
<feature type="transmembrane region" description="Helical" evidence="1">
    <location>
        <begin position="219"/>
        <end position="237"/>
    </location>
</feature>
<accession>A0A251ZY52</accession>
<keyword evidence="1" id="KW-1133">Transmembrane helix</keyword>
<sequence>MQKKLVSLQVARGLAAMMVFVMHLFNMAAATTASAWAAKIAQALHYVGHIGVDIFFVLSGVVMCLVLSRAVAYEQTGRGRIAVAADFLARRAVRIYPLYWITLIACLLLPPIPGADNALGTLLHHPASFFLFSKPAAHPVAWTLVYEVQFYCAAALLLLFGHFAKKAFLIWSVLQIFLVVWSCVGLLPRWPIFDPLSLEFSLGVFVGLVSKVNFYRMECVGIAVAIGAACSASLWWGGDAIAAHSYLRVIFWGLPAAVFIASLMAYERTHALQYSFMARLGDLSYSLYMWHPIALLVPLVLLQPWNKGGSIKITLIYCMLSIALTFILSIISYRYIEKPLNGLFKLVRDRKRISSHL</sequence>
<dbReference type="InterPro" id="IPR050879">
    <property type="entry name" value="Acyltransferase_3"/>
</dbReference>